<evidence type="ECO:0000259" key="1">
    <source>
        <dbReference type="Pfam" id="PF00535"/>
    </source>
</evidence>
<dbReference type="Pfam" id="PF00535">
    <property type="entry name" value="Glycos_transf_2"/>
    <property type="match status" value="1"/>
</dbReference>
<reference evidence="2 3" key="1">
    <citation type="journal article" date="2011" name="EMBO J.">
        <title>Structural diversity of bacterial flagellar motors.</title>
        <authorList>
            <person name="Chen S."/>
            <person name="Beeby M."/>
            <person name="Murphy G.E."/>
            <person name="Leadbetter J.R."/>
            <person name="Hendrixson D.R."/>
            <person name="Briegel A."/>
            <person name="Li Z."/>
            <person name="Shi J."/>
            <person name="Tocheva E.I."/>
            <person name="Muller A."/>
            <person name="Dobro M.J."/>
            <person name="Jensen G.J."/>
        </authorList>
    </citation>
    <scope>NUCLEOTIDE SEQUENCE [LARGE SCALE GENOMIC DNA]</scope>
    <source>
        <strain evidence="2 3">DSM 6540</strain>
    </source>
</reference>
<evidence type="ECO:0000313" key="3">
    <source>
        <dbReference type="Proteomes" id="UP000003240"/>
    </source>
</evidence>
<feature type="domain" description="Glycosyltransferase 2-like" evidence="1">
    <location>
        <begin position="4"/>
        <end position="93"/>
    </location>
</feature>
<accession>F7NLY2</accession>
<dbReference type="AlphaFoldDB" id="F7NLY2"/>
<dbReference type="STRING" id="1009370.ALO_15542"/>
<protein>
    <submittedName>
        <fullName evidence="2">Glycosyl transferase, group 2 family protein</fullName>
    </submittedName>
</protein>
<dbReference type="InterPro" id="IPR001173">
    <property type="entry name" value="Glyco_trans_2-like"/>
</dbReference>
<dbReference type="SUPFAM" id="SSF53448">
    <property type="entry name" value="Nucleotide-diphospho-sugar transferases"/>
    <property type="match status" value="1"/>
</dbReference>
<dbReference type="PANTHER" id="PTHR43630:SF2">
    <property type="entry name" value="GLYCOSYLTRANSFERASE"/>
    <property type="match status" value="1"/>
</dbReference>
<keyword evidence="3" id="KW-1185">Reference proteome</keyword>
<dbReference type="eggNOG" id="COG0463">
    <property type="taxonomic scope" value="Bacteria"/>
</dbReference>
<comment type="caution">
    <text evidence="2">The sequence shown here is derived from an EMBL/GenBank/DDBJ whole genome shotgun (WGS) entry which is preliminary data.</text>
</comment>
<dbReference type="Proteomes" id="UP000003240">
    <property type="component" value="Unassembled WGS sequence"/>
</dbReference>
<dbReference type="Gene3D" id="3.90.550.10">
    <property type="entry name" value="Spore Coat Polysaccharide Biosynthesis Protein SpsA, Chain A"/>
    <property type="match status" value="1"/>
</dbReference>
<dbReference type="EMBL" id="AFGF01000157">
    <property type="protein sequence ID" value="EGO62908.1"/>
    <property type="molecule type" value="Genomic_DNA"/>
</dbReference>
<evidence type="ECO:0000313" key="2">
    <source>
        <dbReference type="EMBL" id="EGO62908.1"/>
    </source>
</evidence>
<gene>
    <name evidence="2" type="ORF">ALO_15542</name>
</gene>
<proteinExistence type="predicted"/>
<dbReference type="InterPro" id="IPR029044">
    <property type="entry name" value="Nucleotide-diphossugar_trans"/>
</dbReference>
<dbReference type="PANTHER" id="PTHR43630">
    <property type="entry name" value="POLY-BETA-1,6-N-ACETYL-D-GLUCOSAMINE SYNTHASE"/>
    <property type="match status" value="1"/>
</dbReference>
<sequence>MKKYVDEVVIIESGSTDTTLDIAREYTDQIFFREWDNHYGNQRNFGLSKCHGQWVFLLDSDEFVGENFGKVVSLLNNRYRTIAIPRYQIINLAKMLQITTRPHWFDWQTRLIKNDGTIRYEDKPVHEALANYRPRLRCNLANIFHLDFVVNDYSSRQQKVNYYERQYPGAGYPRMYLFEDFPYKTACVLEMPEPHVLELLRQNKEFLSYPDHSSIMTELQQKFQYHTRSLLTKARSAWGI</sequence>
<name>F7NLY2_9FIRM</name>
<organism evidence="2 3">
    <name type="scientific">Acetonema longum DSM 6540</name>
    <dbReference type="NCBI Taxonomy" id="1009370"/>
    <lineage>
        <taxon>Bacteria</taxon>
        <taxon>Bacillati</taxon>
        <taxon>Bacillota</taxon>
        <taxon>Negativicutes</taxon>
        <taxon>Acetonemataceae</taxon>
        <taxon>Acetonema</taxon>
    </lineage>
</organism>
<dbReference type="GO" id="GO:0016740">
    <property type="term" value="F:transferase activity"/>
    <property type="evidence" value="ECO:0007669"/>
    <property type="project" value="UniProtKB-KW"/>
</dbReference>
<keyword evidence="2" id="KW-0808">Transferase</keyword>